<keyword evidence="4 5" id="KW-0472">Membrane</keyword>
<keyword evidence="2 5" id="KW-0812">Transmembrane</keyword>
<feature type="region of interest" description="Disordered" evidence="6">
    <location>
        <begin position="243"/>
        <end position="264"/>
    </location>
</feature>
<name>A0A401FYH7_9BACT</name>
<evidence type="ECO:0000256" key="3">
    <source>
        <dbReference type="ARBA" id="ARBA00022989"/>
    </source>
</evidence>
<feature type="transmembrane region" description="Helical" evidence="5">
    <location>
        <begin position="162"/>
        <end position="184"/>
    </location>
</feature>
<comment type="function">
    <text evidence="5">Part of the twin-arginine translocation (Tat) system that transports large folded proteins containing a characteristic twin-arginine motif in their signal peptide across membranes.</text>
</comment>
<comment type="caution">
    <text evidence="5">Lacks conserved residue(s) required for the propagation of feature annotation.</text>
</comment>
<keyword evidence="3 5" id="KW-1133">Transmembrane helix</keyword>
<dbReference type="Pfam" id="PF00902">
    <property type="entry name" value="TatC"/>
    <property type="match status" value="1"/>
</dbReference>
<evidence type="ECO:0000256" key="1">
    <source>
        <dbReference type="ARBA" id="ARBA00004141"/>
    </source>
</evidence>
<evidence type="ECO:0000256" key="4">
    <source>
        <dbReference type="ARBA" id="ARBA00023136"/>
    </source>
</evidence>
<keyword evidence="5" id="KW-0653">Protein transport</keyword>
<feature type="transmembrane region" description="Helical" evidence="5">
    <location>
        <begin position="75"/>
        <end position="95"/>
    </location>
</feature>
<dbReference type="PANTHER" id="PTHR30371">
    <property type="entry name" value="SEC-INDEPENDENT PROTEIN TRANSLOCASE PROTEIN TATC"/>
    <property type="match status" value="1"/>
</dbReference>
<organism evidence="7 8">
    <name type="scientific">Desulfonema ishimotonii</name>
    <dbReference type="NCBI Taxonomy" id="45657"/>
    <lineage>
        <taxon>Bacteria</taxon>
        <taxon>Pseudomonadati</taxon>
        <taxon>Thermodesulfobacteriota</taxon>
        <taxon>Desulfobacteria</taxon>
        <taxon>Desulfobacterales</taxon>
        <taxon>Desulfococcaceae</taxon>
        <taxon>Desulfonema</taxon>
    </lineage>
</organism>
<comment type="subcellular location">
    <subcellularLocation>
        <location evidence="5">Cell membrane</location>
        <topology evidence="5">Multi-pass membrane protein</topology>
    </subcellularLocation>
    <subcellularLocation>
        <location evidence="1">Membrane</location>
        <topology evidence="1">Multi-pass membrane protein</topology>
    </subcellularLocation>
</comment>
<dbReference type="GO" id="GO:0009977">
    <property type="term" value="F:proton motive force dependent protein transmembrane transporter activity"/>
    <property type="evidence" value="ECO:0007669"/>
    <property type="project" value="TreeGrafter"/>
</dbReference>
<reference evidence="8" key="1">
    <citation type="submission" date="2017-11" db="EMBL/GenBank/DDBJ databases">
        <authorList>
            <person name="Watanabe M."/>
            <person name="Kojima H."/>
        </authorList>
    </citation>
    <scope>NUCLEOTIDE SEQUENCE [LARGE SCALE GENOMIC DNA]</scope>
    <source>
        <strain evidence="8">Tokyo 01</strain>
    </source>
</reference>
<proteinExistence type="inferred from homology"/>
<dbReference type="InterPro" id="IPR002033">
    <property type="entry name" value="TatC"/>
</dbReference>
<dbReference type="HAMAP" id="MF_00902">
    <property type="entry name" value="TatC"/>
    <property type="match status" value="1"/>
</dbReference>
<protein>
    <recommendedName>
        <fullName evidence="5">Sec-independent protein translocase protein TatC</fullName>
    </recommendedName>
</protein>
<dbReference type="GO" id="GO:0043953">
    <property type="term" value="P:protein transport by the Tat complex"/>
    <property type="evidence" value="ECO:0007669"/>
    <property type="project" value="UniProtKB-UniRule"/>
</dbReference>
<dbReference type="NCBIfam" id="TIGR00945">
    <property type="entry name" value="tatC"/>
    <property type="match status" value="1"/>
</dbReference>
<dbReference type="GO" id="GO:0033281">
    <property type="term" value="C:TAT protein transport complex"/>
    <property type="evidence" value="ECO:0007669"/>
    <property type="project" value="UniProtKB-UniRule"/>
</dbReference>
<keyword evidence="5" id="KW-1003">Cell membrane</keyword>
<feature type="transmembrane region" description="Helical" evidence="5">
    <location>
        <begin position="196"/>
        <end position="213"/>
    </location>
</feature>
<evidence type="ECO:0000256" key="5">
    <source>
        <dbReference type="HAMAP-Rule" id="MF_00902"/>
    </source>
</evidence>
<dbReference type="Proteomes" id="UP000288096">
    <property type="component" value="Unassembled WGS sequence"/>
</dbReference>
<keyword evidence="5" id="KW-0811">Translocation</keyword>
<evidence type="ECO:0000256" key="2">
    <source>
        <dbReference type="ARBA" id="ARBA00022692"/>
    </source>
</evidence>
<dbReference type="AlphaFoldDB" id="A0A401FYH7"/>
<keyword evidence="8" id="KW-1185">Reference proteome</keyword>
<comment type="subunit">
    <text evidence="5">Forms a complex with TatA.</text>
</comment>
<feature type="transmembrane region" description="Helical" evidence="5">
    <location>
        <begin position="107"/>
        <end position="130"/>
    </location>
</feature>
<evidence type="ECO:0000313" key="7">
    <source>
        <dbReference type="EMBL" id="GBC62018.1"/>
    </source>
</evidence>
<evidence type="ECO:0000256" key="6">
    <source>
        <dbReference type="SAM" id="MobiDB-lite"/>
    </source>
</evidence>
<dbReference type="PRINTS" id="PR01840">
    <property type="entry name" value="TATCFAMILY"/>
</dbReference>
<gene>
    <name evidence="5" type="primary">tatC</name>
    <name evidence="7" type="ORF">DENIS_2981</name>
</gene>
<feature type="transmembrane region" description="Helical" evidence="5">
    <location>
        <begin position="21"/>
        <end position="38"/>
    </location>
</feature>
<comment type="similarity">
    <text evidence="5">Belongs to the TatC family.</text>
</comment>
<evidence type="ECO:0000313" key="8">
    <source>
        <dbReference type="Proteomes" id="UP000288096"/>
    </source>
</evidence>
<dbReference type="RefSeq" id="WP_124329234.1">
    <property type="nucleotide sequence ID" value="NZ_BEXT01000001.1"/>
</dbReference>
<keyword evidence="5" id="KW-0813">Transport</keyword>
<dbReference type="GO" id="GO:0065002">
    <property type="term" value="P:intracellular protein transmembrane transport"/>
    <property type="evidence" value="ECO:0007669"/>
    <property type="project" value="TreeGrafter"/>
</dbReference>
<dbReference type="OrthoDB" id="9777044at2"/>
<comment type="caution">
    <text evidence="7">The sequence shown here is derived from an EMBL/GenBank/DDBJ whole genome shotgun (WGS) entry which is preliminary data.</text>
</comment>
<reference evidence="8" key="2">
    <citation type="submission" date="2019-01" db="EMBL/GenBank/DDBJ databases">
        <title>Genome sequence of Desulfonema ishimotonii strain Tokyo 01.</title>
        <authorList>
            <person name="Fukui M."/>
        </authorList>
    </citation>
    <scope>NUCLEOTIDE SEQUENCE [LARGE SCALE GENOMIC DNA]</scope>
    <source>
        <strain evidence="8">Tokyo 01</strain>
    </source>
</reference>
<dbReference type="PANTHER" id="PTHR30371:SF0">
    <property type="entry name" value="SEC-INDEPENDENT PROTEIN TRANSLOCASE PROTEIN TATC, CHLOROPLASTIC-RELATED"/>
    <property type="match status" value="1"/>
</dbReference>
<accession>A0A401FYH7</accession>
<sequence length="264" mass="29635">MTHEDDKMPFLSHMEELRDRLIRSFVAVGIGFSIAYGFKEKLFEILIRPLVSVMGKGDTLIFTSLPEAFFTYLKVAFLTGIMVASPVILYQFWMFVAPGLYQKEKKFLLPIVFLSTLFFVGGSLFGYFIVFPYGFKFFLGFANENIQALPSMKEYLSFASKLLIAFGVVFELPLVLTALARMGVVSVGFLKQNRKYALLIFFIGAAIITPPDVVTQIMMALPLMLLYEISIIGARLFGKKPPAEADGGDAFETMTEPEKKAENE</sequence>
<dbReference type="EMBL" id="BEXT01000001">
    <property type="protein sequence ID" value="GBC62018.1"/>
    <property type="molecule type" value="Genomic_DNA"/>
</dbReference>